<dbReference type="GO" id="GO:0035556">
    <property type="term" value="P:intracellular signal transduction"/>
    <property type="evidence" value="ECO:0007669"/>
    <property type="project" value="TreeGrafter"/>
</dbReference>
<dbReference type="Gene3D" id="1.10.510.10">
    <property type="entry name" value="Transferase(Phosphotransferase) domain 1"/>
    <property type="match status" value="1"/>
</dbReference>
<dbReference type="SMART" id="SM00220">
    <property type="entry name" value="S_TKc"/>
    <property type="match status" value="1"/>
</dbReference>
<dbReference type="PROSITE" id="PS00107">
    <property type="entry name" value="PROTEIN_KINASE_ATP"/>
    <property type="match status" value="1"/>
</dbReference>
<evidence type="ECO:0000256" key="1">
    <source>
        <dbReference type="ARBA" id="ARBA00022527"/>
    </source>
</evidence>
<dbReference type="PROSITE" id="PS00108">
    <property type="entry name" value="PROTEIN_KINASE_ST"/>
    <property type="match status" value="1"/>
</dbReference>
<dbReference type="FunFam" id="3.30.200.20:FF:000003">
    <property type="entry name" value="Non-specific serine/threonine protein kinase"/>
    <property type="match status" value="1"/>
</dbReference>
<accession>E1F0A9</accession>
<dbReference type="PROSITE" id="PS50011">
    <property type="entry name" value="PROTEIN_KINASE_DOM"/>
    <property type="match status" value="1"/>
</dbReference>
<evidence type="ECO:0000313" key="8">
    <source>
        <dbReference type="EMBL" id="EFO64052.1"/>
    </source>
</evidence>
<name>E1F0A9_GIAIA</name>
<dbReference type="VEuPathDB" id="GiardiaDB:GLP15_3435"/>
<keyword evidence="3 6" id="KW-0547">Nucleotide-binding</keyword>
<organism evidence="8 9">
    <name type="scientific">Giardia intestinalis (strain P15)</name>
    <name type="common">Giardia lamblia</name>
    <dbReference type="NCBI Taxonomy" id="658858"/>
    <lineage>
        <taxon>Eukaryota</taxon>
        <taxon>Metamonada</taxon>
        <taxon>Diplomonadida</taxon>
        <taxon>Hexamitidae</taxon>
        <taxon>Giardiinae</taxon>
        <taxon>Giardia</taxon>
    </lineage>
</organism>
<dbReference type="Proteomes" id="UP000008974">
    <property type="component" value="Unassembled WGS sequence"/>
</dbReference>
<dbReference type="PANTHER" id="PTHR24346">
    <property type="entry name" value="MAP/MICROTUBULE AFFINITY-REGULATING KINASE"/>
    <property type="match status" value="1"/>
</dbReference>
<feature type="binding site" evidence="6">
    <location>
        <position position="65"/>
    </location>
    <ligand>
        <name>ATP</name>
        <dbReference type="ChEBI" id="CHEBI:30616"/>
    </ligand>
</feature>
<evidence type="ECO:0000256" key="6">
    <source>
        <dbReference type="PROSITE-ProRule" id="PRU10141"/>
    </source>
</evidence>
<dbReference type="PANTHER" id="PTHR24346:SF110">
    <property type="entry name" value="NON-SPECIFIC SERINE_THREONINE PROTEIN KINASE"/>
    <property type="match status" value="1"/>
</dbReference>
<dbReference type="InterPro" id="IPR008271">
    <property type="entry name" value="Ser/Thr_kinase_AS"/>
</dbReference>
<proteinExistence type="predicted"/>
<dbReference type="SUPFAM" id="SSF56112">
    <property type="entry name" value="Protein kinase-like (PK-like)"/>
    <property type="match status" value="1"/>
</dbReference>
<dbReference type="Pfam" id="PF00069">
    <property type="entry name" value="Pkinase"/>
    <property type="match status" value="1"/>
</dbReference>
<keyword evidence="1" id="KW-0723">Serine/threonine-protein kinase</keyword>
<dbReference type="InterPro" id="IPR011009">
    <property type="entry name" value="Kinase-like_dom_sf"/>
</dbReference>
<evidence type="ECO:0000256" key="4">
    <source>
        <dbReference type="ARBA" id="ARBA00022777"/>
    </source>
</evidence>
<gene>
    <name evidence="8" type="ORF">GLP15_3435</name>
</gene>
<dbReference type="SUPFAM" id="SSF103243">
    <property type="entry name" value="KA1-like"/>
    <property type="match status" value="1"/>
</dbReference>
<protein>
    <submittedName>
        <fullName evidence="8">Kinase, CAMK CAMKL</fullName>
    </submittedName>
</protein>
<dbReference type="STRING" id="658858.E1F0A9"/>
<dbReference type="OMA" id="MCLILET"/>
<evidence type="ECO:0000256" key="3">
    <source>
        <dbReference type="ARBA" id="ARBA00022741"/>
    </source>
</evidence>
<sequence>MVKIEHAVCKTKMKLQLKKTKVWSPSMSDQEIIGDYLLGRQLGTGTFGKVRVATHIPTNCTVAIKILSKSKITQMNMWSKVEREIMIMKMARHPHIINLYEVIYREDDIYLVMEYAEGGELFSYIVKHKRLDSTTARKFFQQIISALSYLHIKVSVTHRDLKPENILLTKNKLIKLSDFGLSNVMSEGEFLKTSCGSPNYASPEVVAGTLYIGPATDIWSAGCVLYTLLVGRLPFDDHYMPALFRKIKTGEYVIPDYVDSGAADMLRGMMTVDVDKRFTIDIIRAHPWFTVNLPKHLLISFDSDPSDREEELRTTDQGQRIVDMYNALNRQSTIDDIKRKFRAGQTDSDTVCYQLIHDHIFDEIIARSFGIISEPENNPVGANRSIFDSSSFSALGNVGSGISGDHEGDPMDPSGPVISQNPFSPSEVVAPNKGSLLPSQEHEFSGLVFNTYVRTLPPTLNPEASLSPNARKIDGAEAVSSNTDDGCYNDQTKVTSGGLTLAQFRDGLNGSLRSEKVDKKSMFYFGVTGCNIAVMPPPDMMCLILETMRELGFKWRIGGLNASKYYDSNIGRDTVVLKTDTSKKRNNFCVAFKLVNPASAIQNDLIIGLTLYIAIDQSNHANYVVDLRMITGELNLFLHYAQRIGQAITEHFRAG</sequence>
<reference evidence="8 9" key="1">
    <citation type="journal article" date="2010" name="BMC Genomics">
        <title>Genome analysis and comparative genomics of a Giardia intestinalis assemblage E isolate.</title>
        <authorList>
            <person name="Jerlstrom-Hultqvist J."/>
            <person name="Franzen O."/>
            <person name="Ankarklev J."/>
            <person name="Xu F."/>
            <person name="Nohynkova E."/>
            <person name="Andersson J.O."/>
            <person name="Svard S.G."/>
            <person name="Andersson B."/>
        </authorList>
    </citation>
    <scope>NUCLEOTIDE SEQUENCE [LARGE SCALE GENOMIC DNA]</scope>
    <source>
        <strain evidence="8 9">P15</strain>
    </source>
</reference>
<dbReference type="InterPro" id="IPR028375">
    <property type="entry name" value="KA1/Ssp2_C"/>
</dbReference>
<dbReference type="InterPro" id="IPR017441">
    <property type="entry name" value="Protein_kinase_ATP_BS"/>
</dbReference>
<dbReference type="GO" id="GO:0004674">
    <property type="term" value="F:protein serine/threonine kinase activity"/>
    <property type="evidence" value="ECO:0007669"/>
    <property type="project" value="UniProtKB-KW"/>
</dbReference>
<evidence type="ECO:0000256" key="2">
    <source>
        <dbReference type="ARBA" id="ARBA00022679"/>
    </source>
</evidence>
<dbReference type="InterPro" id="IPR000719">
    <property type="entry name" value="Prot_kinase_dom"/>
</dbReference>
<dbReference type="GO" id="GO:0005737">
    <property type="term" value="C:cytoplasm"/>
    <property type="evidence" value="ECO:0007669"/>
    <property type="project" value="TreeGrafter"/>
</dbReference>
<dbReference type="GO" id="GO:0005524">
    <property type="term" value="F:ATP binding"/>
    <property type="evidence" value="ECO:0007669"/>
    <property type="project" value="UniProtKB-UniRule"/>
</dbReference>
<evidence type="ECO:0000313" key="9">
    <source>
        <dbReference type="Proteomes" id="UP000008974"/>
    </source>
</evidence>
<evidence type="ECO:0000259" key="7">
    <source>
        <dbReference type="PROSITE" id="PS50011"/>
    </source>
</evidence>
<keyword evidence="2" id="KW-0808">Transferase</keyword>
<dbReference type="OrthoDB" id="193931at2759"/>
<feature type="domain" description="Protein kinase" evidence="7">
    <location>
        <begin position="36"/>
        <end position="289"/>
    </location>
</feature>
<dbReference type="FunFam" id="1.10.510.10:FF:000571">
    <property type="entry name" value="Maternal embryonic leucine zipper kinase"/>
    <property type="match status" value="1"/>
</dbReference>
<dbReference type="AlphaFoldDB" id="E1F0A9"/>
<keyword evidence="4 8" id="KW-0418">Kinase</keyword>
<comment type="caution">
    <text evidence="8">The sequence shown here is derived from an EMBL/GenBank/DDBJ whole genome shotgun (WGS) entry which is preliminary data.</text>
</comment>
<dbReference type="EMBL" id="ACVC01000105">
    <property type="protein sequence ID" value="EFO64052.1"/>
    <property type="molecule type" value="Genomic_DNA"/>
</dbReference>
<keyword evidence="5 6" id="KW-0067">ATP-binding</keyword>
<evidence type="ECO:0000256" key="5">
    <source>
        <dbReference type="ARBA" id="ARBA00022840"/>
    </source>
</evidence>